<name>A0A5B7JQD1_PORTR</name>
<accession>A0A5B7JQD1</accession>
<evidence type="ECO:0000313" key="1">
    <source>
        <dbReference type="EMBL" id="MPC97069.1"/>
    </source>
</evidence>
<dbReference type="EMBL" id="VSRR010108489">
    <property type="protein sequence ID" value="MPC97069.1"/>
    <property type="molecule type" value="Genomic_DNA"/>
</dbReference>
<dbReference type="Proteomes" id="UP000324222">
    <property type="component" value="Unassembled WGS sequence"/>
</dbReference>
<keyword evidence="2" id="KW-1185">Reference proteome</keyword>
<gene>
    <name evidence="1" type="ORF">E2C01_092359</name>
</gene>
<reference evidence="1 2" key="1">
    <citation type="submission" date="2019-05" db="EMBL/GenBank/DDBJ databases">
        <title>Another draft genome of Portunus trituberculatus and its Hox gene families provides insights of decapod evolution.</title>
        <authorList>
            <person name="Jeong J.-H."/>
            <person name="Song I."/>
            <person name="Kim S."/>
            <person name="Choi T."/>
            <person name="Kim D."/>
            <person name="Ryu S."/>
            <person name="Kim W."/>
        </authorList>
    </citation>
    <scope>NUCLEOTIDE SEQUENCE [LARGE SCALE GENOMIC DNA]</scope>
    <source>
        <tissue evidence="1">Muscle</tissue>
    </source>
</reference>
<evidence type="ECO:0000313" key="2">
    <source>
        <dbReference type="Proteomes" id="UP000324222"/>
    </source>
</evidence>
<comment type="caution">
    <text evidence="1">The sequence shown here is derived from an EMBL/GenBank/DDBJ whole genome shotgun (WGS) entry which is preliminary data.</text>
</comment>
<dbReference type="AlphaFoldDB" id="A0A5B7JQD1"/>
<sequence length="106" mass="11933">MKIHSECGKLLKLCLLPYFTNFHLLFSGASQKGNPSPVTSTEAGERVSRCQIPGLESIEQYRAYLHHREITCTDMVSVAPYVFSMSLKGCALFLFQSCAWWCSTMC</sequence>
<protein>
    <submittedName>
        <fullName evidence="1">Uncharacterized protein</fullName>
    </submittedName>
</protein>
<organism evidence="1 2">
    <name type="scientific">Portunus trituberculatus</name>
    <name type="common">Swimming crab</name>
    <name type="synonym">Neptunus trituberculatus</name>
    <dbReference type="NCBI Taxonomy" id="210409"/>
    <lineage>
        <taxon>Eukaryota</taxon>
        <taxon>Metazoa</taxon>
        <taxon>Ecdysozoa</taxon>
        <taxon>Arthropoda</taxon>
        <taxon>Crustacea</taxon>
        <taxon>Multicrustacea</taxon>
        <taxon>Malacostraca</taxon>
        <taxon>Eumalacostraca</taxon>
        <taxon>Eucarida</taxon>
        <taxon>Decapoda</taxon>
        <taxon>Pleocyemata</taxon>
        <taxon>Brachyura</taxon>
        <taxon>Eubrachyura</taxon>
        <taxon>Portunoidea</taxon>
        <taxon>Portunidae</taxon>
        <taxon>Portuninae</taxon>
        <taxon>Portunus</taxon>
    </lineage>
</organism>
<proteinExistence type="predicted"/>
<dbReference type="OrthoDB" id="7489123at2759"/>